<dbReference type="KEGG" id="vhy:G7082_00150"/>
<protein>
    <submittedName>
        <fullName evidence="1">Uncharacterized protein</fullName>
    </submittedName>
</protein>
<evidence type="ECO:0000313" key="2">
    <source>
        <dbReference type="Proteomes" id="UP000501747"/>
    </source>
</evidence>
<accession>A0A6G8APZ5</accession>
<keyword evidence="2" id="KW-1185">Reference proteome</keyword>
<reference evidence="1 2" key="1">
    <citation type="submission" date="2020-03" db="EMBL/GenBank/DDBJ databases">
        <title>Vagococcus sp. nov., isolated from beetles.</title>
        <authorList>
            <person name="Hyun D.-W."/>
            <person name="Bae J.-W."/>
        </authorList>
    </citation>
    <scope>NUCLEOTIDE SEQUENCE [LARGE SCALE GENOMIC DNA]</scope>
    <source>
        <strain evidence="1 2">HDW17B</strain>
    </source>
</reference>
<name>A0A6G8APZ5_9ENTE</name>
<dbReference type="Proteomes" id="UP000501747">
    <property type="component" value="Chromosome"/>
</dbReference>
<dbReference type="EMBL" id="CP049887">
    <property type="protein sequence ID" value="QIL47050.1"/>
    <property type="molecule type" value="Genomic_DNA"/>
</dbReference>
<gene>
    <name evidence="1" type="ORF">G7082_00150</name>
</gene>
<evidence type="ECO:0000313" key="1">
    <source>
        <dbReference type="EMBL" id="QIL47050.1"/>
    </source>
</evidence>
<dbReference type="AlphaFoldDB" id="A0A6G8APZ5"/>
<dbReference type="RefSeq" id="WP_166033162.1">
    <property type="nucleotide sequence ID" value="NZ_CP049887.1"/>
</dbReference>
<sequence length="196" mass="22657">MLDANVWGTVADWVSGLGTVGAIATVFYQIKKDKENQEIFYDLDILISKQEKVAHLIHIIGMDISNEANQKFQPIEYGNIDFHEVTRIYIRNIDILTQILIHSVVIDRLIEKNQLKNVVSFEDSAVKVRESLDEFIVFFENKVKENFESYDIQYSKSENKIINEILSKVTKNSSDLLTVYKENIQVITQKNNQTPN</sequence>
<organism evidence="1 2">
    <name type="scientific">Vagococcus hydrophili</name>
    <dbReference type="NCBI Taxonomy" id="2714947"/>
    <lineage>
        <taxon>Bacteria</taxon>
        <taxon>Bacillati</taxon>
        <taxon>Bacillota</taxon>
        <taxon>Bacilli</taxon>
        <taxon>Lactobacillales</taxon>
        <taxon>Enterococcaceae</taxon>
        <taxon>Vagococcus</taxon>
    </lineage>
</organism>
<proteinExistence type="predicted"/>